<evidence type="ECO:0000256" key="5">
    <source>
        <dbReference type="ARBA" id="ARBA00022989"/>
    </source>
</evidence>
<keyword evidence="4" id="KW-0999">Mitochondrion inner membrane</keyword>
<keyword evidence="7" id="KW-0472">Membrane</keyword>
<gene>
    <name evidence="8" type="ORF">OSTQU699_LOCUS7596</name>
</gene>
<keyword evidence="5" id="KW-1133">Transmembrane helix</keyword>
<keyword evidence="3" id="KW-0812">Transmembrane</keyword>
<dbReference type="Proteomes" id="UP000708148">
    <property type="component" value="Unassembled WGS sequence"/>
</dbReference>
<dbReference type="Pfam" id="PF02466">
    <property type="entry name" value="Tim17"/>
    <property type="match status" value="1"/>
</dbReference>
<sequence length="166" mass="16930">MTEPPGEGPAAPRPSLVPSPDQIAQEDFLNNCFTRAVISGGMGGLFGGVFGIFSASLEGTSGSMASEAAAAAGQKAAPWRESLRDAARSAGSKSLSYAKGFGAVGLLFAGSECLIESYRAKHDIYNSAYAGCFTGAALAHSGGPKMMCLGCGSFAAFSVLLERFLD</sequence>
<comment type="similarity">
    <text evidence="2">Belongs to the Tim17/Tim22/Tim23 family.</text>
</comment>
<dbReference type="InterPro" id="IPR039175">
    <property type="entry name" value="TIM22"/>
</dbReference>
<comment type="subcellular location">
    <subcellularLocation>
        <location evidence="1">Mitochondrion inner membrane</location>
        <topology evidence="1">Multi-pass membrane protein</topology>
    </subcellularLocation>
</comment>
<dbReference type="PANTHER" id="PTHR14110:SF0">
    <property type="entry name" value="MITOCHONDRIAL IMPORT INNER MEMBRANE TRANSLOCASE SUBUNIT TIM22"/>
    <property type="match status" value="1"/>
</dbReference>
<keyword evidence="6" id="KW-0496">Mitochondrion</keyword>
<proteinExistence type="inferred from homology"/>
<keyword evidence="9" id="KW-1185">Reference proteome</keyword>
<evidence type="ECO:0000256" key="7">
    <source>
        <dbReference type="ARBA" id="ARBA00023136"/>
    </source>
</evidence>
<evidence type="ECO:0008006" key="10">
    <source>
        <dbReference type="Google" id="ProtNLM"/>
    </source>
</evidence>
<evidence type="ECO:0000256" key="2">
    <source>
        <dbReference type="ARBA" id="ARBA00008444"/>
    </source>
</evidence>
<protein>
    <recommendedName>
        <fullName evidence="10">Mitochondrial import inner membrane translocase subunit TIM22</fullName>
    </recommendedName>
</protein>
<dbReference type="OrthoDB" id="75343at2759"/>
<dbReference type="AlphaFoldDB" id="A0A8S1J471"/>
<accession>A0A8S1J471</accession>
<evidence type="ECO:0000256" key="1">
    <source>
        <dbReference type="ARBA" id="ARBA00004448"/>
    </source>
</evidence>
<evidence type="ECO:0000313" key="9">
    <source>
        <dbReference type="Proteomes" id="UP000708148"/>
    </source>
</evidence>
<reference evidence="8" key="1">
    <citation type="submission" date="2020-12" db="EMBL/GenBank/DDBJ databases">
        <authorList>
            <person name="Iha C."/>
        </authorList>
    </citation>
    <scope>NUCLEOTIDE SEQUENCE</scope>
</reference>
<dbReference type="GO" id="GO:0045039">
    <property type="term" value="P:protein insertion into mitochondrial inner membrane"/>
    <property type="evidence" value="ECO:0007669"/>
    <property type="project" value="InterPro"/>
</dbReference>
<dbReference type="GO" id="GO:0030943">
    <property type="term" value="F:mitochondrion targeting sequence binding"/>
    <property type="evidence" value="ECO:0007669"/>
    <property type="project" value="TreeGrafter"/>
</dbReference>
<organism evidence="8 9">
    <name type="scientific">Ostreobium quekettii</name>
    <dbReference type="NCBI Taxonomy" id="121088"/>
    <lineage>
        <taxon>Eukaryota</taxon>
        <taxon>Viridiplantae</taxon>
        <taxon>Chlorophyta</taxon>
        <taxon>core chlorophytes</taxon>
        <taxon>Ulvophyceae</taxon>
        <taxon>TCBD clade</taxon>
        <taxon>Bryopsidales</taxon>
        <taxon>Ostreobineae</taxon>
        <taxon>Ostreobiaceae</taxon>
        <taxon>Ostreobium</taxon>
    </lineage>
</organism>
<evidence type="ECO:0000256" key="6">
    <source>
        <dbReference type="ARBA" id="ARBA00023128"/>
    </source>
</evidence>
<dbReference type="GO" id="GO:0008320">
    <property type="term" value="F:protein transmembrane transporter activity"/>
    <property type="evidence" value="ECO:0007669"/>
    <property type="project" value="TreeGrafter"/>
</dbReference>
<comment type="caution">
    <text evidence="8">The sequence shown here is derived from an EMBL/GenBank/DDBJ whole genome shotgun (WGS) entry which is preliminary data.</text>
</comment>
<evidence type="ECO:0000256" key="3">
    <source>
        <dbReference type="ARBA" id="ARBA00022692"/>
    </source>
</evidence>
<dbReference type="GO" id="GO:0042721">
    <property type="term" value="C:TIM22 mitochondrial import inner membrane insertion complex"/>
    <property type="evidence" value="ECO:0007669"/>
    <property type="project" value="InterPro"/>
</dbReference>
<name>A0A8S1J471_9CHLO</name>
<evidence type="ECO:0000313" key="8">
    <source>
        <dbReference type="EMBL" id="CAD7702239.1"/>
    </source>
</evidence>
<dbReference type="EMBL" id="CAJHUC010001751">
    <property type="protein sequence ID" value="CAD7702239.1"/>
    <property type="molecule type" value="Genomic_DNA"/>
</dbReference>
<dbReference type="PANTHER" id="PTHR14110">
    <property type="entry name" value="MITOCHONDRIAL IMPORT INNER MEMBRANE TRANSLOCASE SUBUNIT TIM22"/>
    <property type="match status" value="1"/>
</dbReference>
<evidence type="ECO:0000256" key="4">
    <source>
        <dbReference type="ARBA" id="ARBA00022792"/>
    </source>
</evidence>